<proteinExistence type="predicted"/>
<dbReference type="PANTHER" id="PTHR33164">
    <property type="entry name" value="TRANSCRIPTIONAL REGULATOR, MARR FAMILY"/>
    <property type="match status" value="1"/>
</dbReference>
<dbReference type="Pfam" id="PF22381">
    <property type="entry name" value="Staph_reg_Sar_Rot"/>
    <property type="match status" value="1"/>
</dbReference>
<dbReference type="CDD" id="cd00090">
    <property type="entry name" value="HTH_ARSR"/>
    <property type="match status" value="1"/>
</dbReference>
<dbReference type="InterPro" id="IPR036390">
    <property type="entry name" value="WH_DNA-bd_sf"/>
</dbReference>
<dbReference type="InterPro" id="IPR036388">
    <property type="entry name" value="WH-like_DNA-bd_sf"/>
</dbReference>
<dbReference type="EMBL" id="JBHLVX010000013">
    <property type="protein sequence ID" value="MFC0267152.1"/>
    <property type="molecule type" value="Genomic_DNA"/>
</dbReference>
<comment type="subcellular location">
    <subcellularLocation>
        <location evidence="1">Cytoplasm</location>
    </subcellularLocation>
</comment>
<dbReference type="InterPro" id="IPR000835">
    <property type="entry name" value="HTH_MarR-typ"/>
</dbReference>
<accession>A0ABV6G0G6</accession>
<keyword evidence="5" id="KW-0804">Transcription</keyword>
<dbReference type="InterPro" id="IPR011991">
    <property type="entry name" value="ArsR-like_HTH"/>
</dbReference>
<dbReference type="PROSITE" id="PS50995">
    <property type="entry name" value="HTH_MARR_2"/>
    <property type="match status" value="1"/>
</dbReference>
<keyword evidence="8" id="KW-1185">Reference proteome</keyword>
<evidence type="ECO:0000256" key="4">
    <source>
        <dbReference type="ARBA" id="ARBA00023125"/>
    </source>
</evidence>
<name>A0ABV6G0G6_9GAMM</name>
<dbReference type="Gene3D" id="1.10.10.10">
    <property type="entry name" value="Winged helix-like DNA-binding domain superfamily/Winged helix DNA-binding domain"/>
    <property type="match status" value="1"/>
</dbReference>
<reference evidence="7 8" key="1">
    <citation type="submission" date="2024-09" db="EMBL/GenBank/DDBJ databases">
        <authorList>
            <person name="Sun Q."/>
            <person name="Mori K."/>
        </authorList>
    </citation>
    <scope>NUCLEOTIDE SEQUENCE [LARGE SCALE GENOMIC DNA]</scope>
    <source>
        <strain evidence="7 8">CCM 7415</strain>
    </source>
</reference>
<dbReference type="SUPFAM" id="SSF46785">
    <property type="entry name" value="Winged helix' DNA-binding domain"/>
    <property type="match status" value="1"/>
</dbReference>
<keyword evidence="4" id="KW-0238">DNA-binding</keyword>
<evidence type="ECO:0000259" key="6">
    <source>
        <dbReference type="PROSITE" id="PS50995"/>
    </source>
</evidence>
<dbReference type="Proteomes" id="UP001589814">
    <property type="component" value="Unassembled WGS sequence"/>
</dbReference>
<comment type="caution">
    <text evidence="7">The sequence shown here is derived from an EMBL/GenBank/DDBJ whole genome shotgun (WGS) entry which is preliminary data.</text>
</comment>
<sequence length="155" mass="17737">MTSDAGKTQQHDANPLELEEQLCFALYTSQLAMSKLYRRLLGDLDLTYSQYLVMLVLWEEDRRTVSGIGERLALDSATLTPLLKRLEAAGLVTRRRSRQDERQVEVALTDEGRVMSDRARNVAFAARRATGLSREEFCQLRDSLRSLKHHLNENV</sequence>
<dbReference type="InterPro" id="IPR055166">
    <property type="entry name" value="Transc_reg_Sar_Rot_HTH"/>
</dbReference>
<dbReference type="PRINTS" id="PR00598">
    <property type="entry name" value="HTHMARR"/>
</dbReference>
<organism evidence="7 8">
    <name type="scientific">Kushneria aurantia</name>
    <dbReference type="NCBI Taxonomy" id="504092"/>
    <lineage>
        <taxon>Bacteria</taxon>
        <taxon>Pseudomonadati</taxon>
        <taxon>Pseudomonadota</taxon>
        <taxon>Gammaproteobacteria</taxon>
        <taxon>Oceanospirillales</taxon>
        <taxon>Halomonadaceae</taxon>
        <taxon>Kushneria</taxon>
    </lineage>
</organism>
<protein>
    <submittedName>
        <fullName evidence="7">MarR family winged helix-turn-helix transcriptional regulator</fullName>
    </submittedName>
</protein>
<dbReference type="SMART" id="SM00347">
    <property type="entry name" value="HTH_MARR"/>
    <property type="match status" value="1"/>
</dbReference>
<evidence type="ECO:0000313" key="8">
    <source>
        <dbReference type="Proteomes" id="UP001589814"/>
    </source>
</evidence>
<evidence type="ECO:0000256" key="1">
    <source>
        <dbReference type="ARBA" id="ARBA00004496"/>
    </source>
</evidence>
<evidence type="ECO:0000313" key="7">
    <source>
        <dbReference type="EMBL" id="MFC0267152.1"/>
    </source>
</evidence>
<keyword evidence="3" id="KW-0805">Transcription regulation</keyword>
<evidence type="ECO:0000256" key="5">
    <source>
        <dbReference type="ARBA" id="ARBA00023163"/>
    </source>
</evidence>
<feature type="domain" description="HTH marR-type" evidence="6">
    <location>
        <begin position="19"/>
        <end position="149"/>
    </location>
</feature>
<dbReference type="RefSeq" id="WP_019949997.1">
    <property type="nucleotide sequence ID" value="NZ_JBHLVX010000013.1"/>
</dbReference>
<keyword evidence="2" id="KW-0963">Cytoplasm</keyword>
<gene>
    <name evidence="7" type="ORF">ACFFHW_03895</name>
</gene>
<dbReference type="InterPro" id="IPR039422">
    <property type="entry name" value="MarR/SlyA-like"/>
</dbReference>
<dbReference type="PANTHER" id="PTHR33164:SF5">
    <property type="entry name" value="ORGANIC HYDROPEROXIDE RESISTANCE TRANSCRIPTIONAL REGULATOR"/>
    <property type="match status" value="1"/>
</dbReference>
<evidence type="ECO:0000256" key="2">
    <source>
        <dbReference type="ARBA" id="ARBA00022490"/>
    </source>
</evidence>
<evidence type="ECO:0000256" key="3">
    <source>
        <dbReference type="ARBA" id="ARBA00023015"/>
    </source>
</evidence>